<protein>
    <submittedName>
        <fullName evidence="9">Sugar transferase</fullName>
    </submittedName>
</protein>
<feature type="transmembrane region" description="Helical" evidence="7">
    <location>
        <begin position="7"/>
        <end position="31"/>
    </location>
</feature>
<feature type="transmembrane region" description="Helical" evidence="7">
    <location>
        <begin position="293"/>
        <end position="313"/>
    </location>
</feature>
<dbReference type="PANTHER" id="PTHR30576:SF10">
    <property type="entry name" value="SLL5057 PROTEIN"/>
    <property type="match status" value="1"/>
</dbReference>
<evidence type="ECO:0000256" key="6">
    <source>
        <dbReference type="ARBA" id="ARBA00023136"/>
    </source>
</evidence>
<comment type="similarity">
    <text evidence="2">Belongs to the bacterial sugar transferase family.</text>
</comment>
<evidence type="ECO:0000259" key="8">
    <source>
        <dbReference type="Pfam" id="PF02397"/>
    </source>
</evidence>
<feature type="domain" description="Bacterial sugar transferase" evidence="8">
    <location>
        <begin position="287"/>
        <end position="475"/>
    </location>
</feature>
<evidence type="ECO:0000256" key="7">
    <source>
        <dbReference type="SAM" id="Phobius"/>
    </source>
</evidence>
<dbReference type="Pfam" id="PF13727">
    <property type="entry name" value="CoA_binding_3"/>
    <property type="match status" value="1"/>
</dbReference>
<dbReference type="EMBL" id="QZJZ01000040">
    <property type="protein sequence ID" value="RJP59874.1"/>
    <property type="molecule type" value="Genomic_DNA"/>
</dbReference>
<reference evidence="9 10" key="1">
    <citation type="journal article" date="2017" name="ISME J.">
        <title>Energy and carbon metabolisms in a deep terrestrial subsurface fluid microbial community.</title>
        <authorList>
            <person name="Momper L."/>
            <person name="Jungbluth S.P."/>
            <person name="Lee M.D."/>
            <person name="Amend J.P."/>
        </authorList>
    </citation>
    <scope>NUCLEOTIDE SEQUENCE [LARGE SCALE GENOMIC DNA]</scope>
    <source>
        <strain evidence="9">SURF_26</strain>
    </source>
</reference>
<sequence length="481" mass="55873">MLKEKYVSYYLVNVFLDALAACLSLVIAYFLRTLLFELYILYDLPFVTIPTVHSFKYYSWLFLIIIPMWPILMDINGAYSSYKFHSLRKVVWIMLKSVAQATILLVVFLFVFKIEGISRIFIFLISGVSVVLLIVKEWLMRVCLLLRKKSDLAYRNLLLIGTEEDCKKMASIFTSYSFWGLRVFGAVAPESHKDKETFADMPNLGVMNQLHDILVAHPIDEVVVASPVDVDAMQSIIEQCEELGVKTRIPLNHYHVTIAKPSLESFSSIPILTFTTTSTKVLDLFFKYMIDRILAFFFIVLFSPLMLLIAVLIKLTSPGPILFSQTRVGLYGRHFNFYKFRSMYVNAEEKLAELRQYNEMQGPVFKMKNDPRITSIGKFIRKTSLDELPQFFNVLKGEMSIVGPRPPLPKEVEQYKPWQRRKLSMKPGITCIWQVSGRNQMVDFDNWMRMDLEYIDNWSLFLDFKLLVRTIYVVLTMHGAQ</sequence>
<feature type="transmembrane region" description="Helical" evidence="7">
    <location>
        <begin position="120"/>
        <end position="139"/>
    </location>
</feature>
<keyword evidence="6 7" id="KW-0472">Membrane</keyword>
<comment type="subcellular location">
    <subcellularLocation>
        <location evidence="1">Membrane</location>
        <topology evidence="1">Multi-pass membrane protein</topology>
    </subcellularLocation>
</comment>
<dbReference type="Proteomes" id="UP000266426">
    <property type="component" value="Unassembled WGS sequence"/>
</dbReference>
<dbReference type="InterPro" id="IPR003362">
    <property type="entry name" value="Bact_transf"/>
</dbReference>
<organism evidence="9 10">
    <name type="scientific">Candidatus Auribacter fodinae</name>
    <dbReference type="NCBI Taxonomy" id="2093366"/>
    <lineage>
        <taxon>Bacteria</taxon>
        <taxon>Pseudomonadati</taxon>
        <taxon>Candidatus Auribacterota</taxon>
        <taxon>Candidatus Auribacteria</taxon>
        <taxon>Candidatus Auribacterales</taxon>
        <taxon>Candidatus Auribacteraceae</taxon>
        <taxon>Candidatus Auribacter</taxon>
    </lineage>
</organism>
<dbReference type="PANTHER" id="PTHR30576">
    <property type="entry name" value="COLANIC BIOSYNTHESIS UDP-GLUCOSE LIPID CARRIER TRANSFERASE"/>
    <property type="match status" value="1"/>
</dbReference>
<evidence type="ECO:0000313" key="9">
    <source>
        <dbReference type="EMBL" id="RJP59874.1"/>
    </source>
</evidence>
<dbReference type="Pfam" id="PF02397">
    <property type="entry name" value="Bac_transf"/>
    <property type="match status" value="1"/>
</dbReference>
<dbReference type="NCBIfam" id="TIGR03025">
    <property type="entry name" value="EPS_sugtrans"/>
    <property type="match status" value="1"/>
</dbReference>
<evidence type="ECO:0000256" key="2">
    <source>
        <dbReference type="ARBA" id="ARBA00006464"/>
    </source>
</evidence>
<comment type="caution">
    <text evidence="9">The sequence shown here is derived from an EMBL/GenBank/DDBJ whole genome shotgun (WGS) entry which is preliminary data.</text>
</comment>
<evidence type="ECO:0000256" key="5">
    <source>
        <dbReference type="ARBA" id="ARBA00022989"/>
    </source>
</evidence>
<keyword evidence="4 7" id="KW-0812">Transmembrane</keyword>
<dbReference type="InterPro" id="IPR017475">
    <property type="entry name" value="EPS_sugar_tfrase"/>
</dbReference>
<feature type="transmembrane region" description="Helical" evidence="7">
    <location>
        <begin position="57"/>
        <end position="79"/>
    </location>
</feature>
<name>A0A3A4R1A4_9BACT</name>
<evidence type="ECO:0000256" key="3">
    <source>
        <dbReference type="ARBA" id="ARBA00022679"/>
    </source>
</evidence>
<dbReference type="GO" id="GO:0016780">
    <property type="term" value="F:phosphotransferase activity, for other substituted phosphate groups"/>
    <property type="evidence" value="ECO:0007669"/>
    <property type="project" value="TreeGrafter"/>
</dbReference>
<evidence type="ECO:0000313" key="10">
    <source>
        <dbReference type="Proteomes" id="UP000266426"/>
    </source>
</evidence>
<feature type="transmembrane region" description="Helical" evidence="7">
    <location>
        <begin position="91"/>
        <end position="114"/>
    </location>
</feature>
<keyword evidence="5 7" id="KW-1133">Transmembrane helix</keyword>
<evidence type="ECO:0000256" key="1">
    <source>
        <dbReference type="ARBA" id="ARBA00004141"/>
    </source>
</evidence>
<keyword evidence="3 9" id="KW-0808">Transferase</keyword>
<dbReference type="AlphaFoldDB" id="A0A3A4R1A4"/>
<dbReference type="GO" id="GO:0016020">
    <property type="term" value="C:membrane"/>
    <property type="evidence" value="ECO:0007669"/>
    <property type="project" value="UniProtKB-SubCell"/>
</dbReference>
<dbReference type="Gene3D" id="3.40.50.720">
    <property type="entry name" value="NAD(P)-binding Rossmann-like Domain"/>
    <property type="match status" value="1"/>
</dbReference>
<evidence type="ECO:0000256" key="4">
    <source>
        <dbReference type="ARBA" id="ARBA00022692"/>
    </source>
</evidence>
<accession>A0A3A4R1A4</accession>
<proteinExistence type="inferred from homology"/>
<gene>
    <name evidence="9" type="ORF">C4541_05315</name>
</gene>